<dbReference type="InterPro" id="IPR004045">
    <property type="entry name" value="Glutathione_S-Trfase_N"/>
</dbReference>
<evidence type="ECO:0000313" key="3">
    <source>
        <dbReference type="Proteomes" id="UP000562027"/>
    </source>
</evidence>
<dbReference type="AlphaFoldDB" id="A0A840L3M1"/>
<dbReference type="InterPro" id="IPR036249">
    <property type="entry name" value="Thioredoxin-like_sf"/>
</dbReference>
<sequence length="200" mass="22395">MRARLALRQAGQRVELREVALRAKPAELLAASIKGTVPVLLLPDGGMLEQSLDIMRWALARSDPQGWLSAAPAAEQARWIELCDARFKPLLDRYKYPERFPAEPAQHHREAACALLLRPLEQALALSGAWLFGPQCSLADMALLPFVRQFAAVDAAWFETQTEMPALRAWLQRFVEGDLFKAVMQERLPPWVPGQAPVYG</sequence>
<dbReference type="PANTHER" id="PTHR43968:SF6">
    <property type="entry name" value="GLUTATHIONE S-TRANSFERASE OMEGA"/>
    <property type="match status" value="1"/>
</dbReference>
<reference evidence="2 3" key="1">
    <citation type="submission" date="2020-08" db="EMBL/GenBank/DDBJ databases">
        <title>Functional genomics of gut bacteria from endangered species of beetles.</title>
        <authorList>
            <person name="Carlos-Shanley C."/>
        </authorList>
    </citation>
    <scope>NUCLEOTIDE SEQUENCE [LARGE SCALE GENOMIC DNA]</scope>
    <source>
        <strain evidence="2 3">S00239</strain>
    </source>
</reference>
<dbReference type="SUPFAM" id="SSF52833">
    <property type="entry name" value="Thioredoxin-like"/>
    <property type="match status" value="1"/>
</dbReference>
<dbReference type="InterPro" id="IPR010987">
    <property type="entry name" value="Glutathione-S-Trfase_C-like"/>
</dbReference>
<accession>A0A840L3M1</accession>
<dbReference type="Pfam" id="PF13417">
    <property type="entry name" value="GST_N_3"/>
    <property type="match status" value="1"/>
</dbReference>
<evidence type="ECO:0000259" key="1">
    <source>
        <dbReference type="PROSITE" id="PS50405"/>
    </source>
</evidence>
<feature type="domain" description="GST C-terminal" evidence="1">
    <location>
        <begin position="69"/>
        <end position="191"/>
    </location>
</feature>
<dbReference type="GO" id="GO:0005737">
    <property type="term" value="C:cytoplasm"/>
    <property type="evidence" value="ECO:0007669"/>
    <property type="project" value="TreeGrafter"/>
</dbReference>
<organism evidence="2 3">
    <name type="scientific">Roseateles oligotrophus</name>
    <dbReference type="NCBI Taxonomy" id="1769250"/>
    <lineage>
        <taxon>Bacteria</taxon>
        <taxon>Pseudomonadati</taxon>
        <taxon>Pseudomonadota</taxon>
        <taxon>Betaproteobacteria</taxon>
        <taxon>Burkholderiales</taxon>
        <taxon>Sphaerotilaceae</taxon>
        <taxon>Roseateles</taxon>
    </lineage>
</organism>
<dbReference type="InterPro" id="IPR036282">
    <property type="entry name" value="Glutathione-S-Trfase_C_sf"/>
</dbReference>
<dbReference type="PROSITE" id="PS50405">
    <property type="entry name" value="GST_CTER"/>
    <property type="match status" value="1"/>
</dbReference>
<gene>
    <name evidence="2" type="ORF">HNP55_001325</name>
</gene>
<evidence type="ECO:0000313" key="2">
    <source>
        <dbReference type="EMBL" id="MBB4842810.1"/>
    </source>
</evidence>
<comment type="caution">
    <text evidence="2">The sequence shown here is derived from an EMBL/GenBank/DDBJ whole genome shotgun (WGS) entry which is preliminary data.</text>
</comment>
<dbReference type="InterPro" id="IPR050983">
    <property type="entry name" value="GST_Omega/HSP26"/>
</dbReference>
<proteinExistence type="predicted"/>
<dbReference type="Proteomes" id="UP000562027">
    <property type="component" value="Unassembled WGS sequence"/>
</dbReference>
<dbReference type="PANTHER" id="PTHR43968">
    <property type="match status" value="1"/>
</dbReference>
<name>A0A840L3M1_9BURK</name>
<protein>
    <submittedName>
        <fullName evidence="2">UPF0176 protein</fullName>
    </submittedName>
</protein>
<keyword evidence="3" id="KW-1185">Reference proteome</keyword>
<dbReference type="Gene3D" id="3.40.30.10">
    <property type="entry name" value="Glutaredoxin"/>
    <property type="match status" value="1"/>
</dbReference>
<dbReference type="CDD" id="cd03196">
    <property type="entry name" value="GST_C_5"/>
    <property type="match status" value="1"/>
</dbReference>
<dbReference type="Pfam" id="PF13410">
    <property type="entry name" value="GST_C_2"/>
    <property type="match status" value="1"/>
</dbReference>
<dbReference type="Gene3D" id="1.20.1050.10">
    <property type="match status" value="1"/>
</dbReference>
<dbReference type="SUPFAM" id="SSF47616">
    <property type="entry name" value="GST C-terminal domain-like"/>
    <property type="match status" value="1"/>
</dbReference>
<dbReference type="EMBL" id="JACHLP010000002">
    <property type="protein sequence ID" value="MBB4842810.1"/>
    <property type="molecule type" value="Genomic_DNA"/>
</dbReference>